<dbReference type="InterPro" id="IPR021109">
    <property type="entry name" value="Peptidase_aspartic_dom_sf"/>
</dbReference>
<feature type="region of interest" description="Disordered" evidence="1">
    <location>
        <begin position="1"/>
        <end position="22"/>
    </location>
</feature>
<reference evidence="2" key="1">
    <citation type="submission" date="2015-09" db="EMBL/GenBank/DDBJ databases">
        <title>Scylla olivacea transcriptome.</title>
        <authorList>
            <person name="Ikhwanuddin M."/>
        </authorList>
    </citation>
    <scope>NUCLEOTIDE SEQUENCE</scope>
</reference>
<accession>A0A0P4WDF7</accession>
<organism evidence="2">
    <name type="scientific">Scylla olivacea</name>
    <name type="common">Orange mud crab</name>
    <name type="synonym">Cancer olivacea</name>
    <dbReference type="NCBI Taxonomy" id="85551"/>
    <lineage>
        <taxon>Eukaryota</taxon>
        <taxon>Metazoa</taxon>
        <taxon>Ecdysozoa</taxon>
        <taxon>Arthropoda</taxon>
        <taxon>Crustacea</taxon>
        <taxon>Multicrustacea</taxon>
        <taxon>Malacostraca</taxon>
        <taxon>Eumalacostraca</taxon>
        <taxon>Eucarida</taxon>
        <taxon>Decapoda</taxon>
        <taxon>Pleocyemata</taxon>
        <taxon>Brachyura</taxon>
        <taxon>Eubrachyura</taxon>
        <taxon>Portunoidea</taxon>
        <taxon>Portunidae</taxon>
        <taxon>Portuninae</taxon>
        <taxon>Scylla</taxon>
    </lineage>
</organism>
<proteinExistence type="predicted"/>
<dbReference type="EMBL" id="GDRN01066990">
    <property type="protein sequence ID" value="JAI64445.1"/>
    <property type="molecule type" value="Transcribed_RNA"/>
</dbReference>
<protein>
    <recommendedName>
        <fullName evidence="3">Peptidase A2 domain-containing protein</fullName>
    </recommendedName>
</protein>
<evidence type="ECO:0000256" key="1">
    <source>
        <dbReference type="SAM" id="MobiDB-lite"/>
    </source>
</evidence>
<dbReference type="AlphaFoldDB" id="A0A0P4WDF7"/>
<name>A0A0P4WDF7_SCYOL</name>
<sequence length="293" mass="32903">MAQQLTAATGKRKRDDTSESTSLHLQVVPEARKLKRRRLGPYPTVALDSDGTVMATVNGHECRVLPDSGTTTSVLFLPLARRLGLVTGREEKHLMKFDTWHGLQTMEVVVLEDVAVLLEGGVEVHSPARVFPESFGEGYDMDLFVLDVNLLRRGRVVQRFHQGGSTLTFRRPRRLRTVPKQRPMKVFTFQVREEGGKEHFQVLLDTGCENFSISEEWKAKHRGGVAKVQDVYLNLRQGCDLHASGPSTLMSAAQDMVMGCRPLQQYEAGIDYGRQTVSFRFGAKTVKVKLQHV</sequence>
<evidence type="ECO:0000313" key="2">
    <source>
        <dbReference type="EMBL" id="JAI64445.1"/>
    </source>
</evidence>
<dbReference type="Gene3D" id="2.40.70.10">
    <property type="entry name" value="Acid Proteases"/>
    <property type="match status" value="1"/>
</dbReference>
<evidence type="ECO:0008006" key="3">
    <source>
        <dbReference type="Google" id="ProtNLM"/>
    </source>
</evidence>
<dbReference type="Pfam" id="PF13650">
    <property type="entry name" value="Asp_protease_2"/>
    <property type="match status" value="1"/>
</dbReference>